<dbReference type="PANTHER" id="PTHR36558">
    <property type="entry name" value="GLR1098 PROTEIN"/>
    <property type="match status" value="1"/>
</dbReference>
<feature type="domain" description="Putative restriction endonuclease" evidence="1">
    <location>
        <begin position="11"/>
        <end position="173"/>
    </location>
</feature>
<dbReference type="InterPro" id="IPR012296">
    <property type="entry name" value="Nuclease_put_TT1808"/>
</dbReference>
<proteinExistence type="predicted"/>
<reference evidence="2 3" key="1">
    <citation type="submission" date="2021-12" db="EMBL/GenBank/DDBJ databases">
        <title>Discovery of the Pendulisporaceae a myxobacterial family with distinct sporulation behavior and unique specialized metabolism.</title>
        <authorList>
            <person name="Garcia R."/>
            <person name="Popoff A."/>
            <person name="Bader C.D."/>
            <person name="Loehr J."/>
            <person name="Walesch S."/>
            <person name="Walt C."/>
            <person name="Boldt J."/>
            <person name="Bunk B."/>
            <person name="Haeckl F.J.F.P.J."/>
            <person name="Gunesch A.P."/>
            <person name="Birkelbach J."/>
            <person name="Nuebel U."/>
            <person name="Pietschmann T."/>
            <person name="Bach T."/>
            <person name="Mueller R."/>
        </authorList>
    </citation>
    <scope>NUCLEOTIDE SEQUENCE [LARGE SCALE GENOMIC DNA]</scope>
    <source>
        <strain evidence="2 3">MSr12523</strain>
    </source>
</reference>
<keyword evidence="3" id="KW-1185">Reference proteome</keyword>
<dbReference type="InterPro" id="IPR008538">
    <property type="entry name" value="Uma2"/>
</dbReference>
<dbReference type="PANTHER" id="PTHR36558:SF1">
    <property type="entry name" value="RESTRICTION ENDONUCLEASE DOMAIN-CONTAINING PROTEIN-RELATED"/>
    <property type="match status" value="1"/>
</dbReference>
<dbReference type="RefSeq" id="WP_394843643.1">
    <property type="nucleotide sequence ID" value="NZ_CP089982.1"/>
</dbReference>
<name>A0ABZ2K2V5_9BACT</name>
<keyword evidence="2" id="KW-0540">Nuclease</keyword>
<keyword evidence="2" id="KW-0255">Endonuclease</keyword>
<protein>
    <submittedName>
        <fullName evidence="2">Uma2 family endonuclease</fullName>
    </submittedName>
</protein>
<keyword evidence="2" id="KW-0378">Hydrolase</keyword>
<accession>A0ABZ2K2V5</accession>
<dbReference type="EMBL" id="CP089982">
    <property type="protein sequence ID" value="WXA93044.1"/>
    <property type="molecule type" value="Genomic_DNA"/>
</dbReference>
<sequence>MAAIAQHKYSFEDYLQVEEMSPNIKHEFLAGTIRAMAGGTVAHGRISVNVSTLLNMQLRGKPCAVHSSDVRIRVRKSGVATYPDVSVICGRIELDPEDRTSTTATNPKVLVEVLSPSTELYDRTDKLENYKQIESVQEVVFVAHDTRRIEVVRRVGDSWKHFEYVEGEAELASVQCTLPLAEVYRDPTA</sequence>
<dbReference type="CDD" id="cd06260">
    <property type="entry name" value="DUF820-like"/>
    <property type="match status" value="1"/>
</dbReference>
<dbReference type="SUPFAM" id="SSF52980">
    <property type="entry name" value="Restriction endonuclease-like"/>
    <property type="match status" value="1"/>
</dbReference>
<evidence type="ECO:0000313" key="3">
    <source>
        <dbReference type="Proteomes" id="UP001379533"/>
    </source>
</evidence>
<dbReference type="GO" id="GO:0004519">
    <property type="term" value="F:endonuclease activity"/>
    <property type="evidence" value="ECO:0007669"/>
    <property type="project" value="UniProtKB-KW"/>
</dbReference>
<dbReference type="InterPro" id="IPR011335">
    <property type="entry name" value="Restrct_endonuc-II-like"/>
</dbReference>
<organism evidence="2 3">
    <name type="scientific">Pendulispora brunnea</name>
    <dbReference type="NCBI Taxonomy" id="2905690"/>
    <lineage>
        <taxon>Bacteria</taxon>
        <taxon>Pseudomonadati</taxon>
        <taxon>Myxococcota</taxon>
        <taxon>Myxococcia</taxon>
        <taxon>Myxococcales</taxon>
        <taxon>Sorangiineae</taxon>
        <taxon>Pendulisporaceae</taxon>
        <taxon>Pendulispora</taxon>
    </lineage>
</organism>
<dbReference type="Proteomes" id="UP001379533">
    <property type="component" value="Chromosome"/>
</dbReference>
<evidence type="ECO:0000313" key="2">
    <source>
        <dbReference type="EMBL" id="WXA93044.1"/>
    </source>
</evidence>
<gene>
    <name evidence="2" type="ORF">LZC95_42155</name>
</gene>
<dbReference type="Gene3D" id="3.90.1570.10">
    <property type="entry name" value="tt1808, chain A"/>
    <property type="match status" value="1"/>
</dbReference>
<evidence type="ECO:0000259" key="1">
    <source>
        <dbReference type="Pfam" id="PF05685"/>
    </source>
</evidence>
<dbReference type="Pfam" id="PF05685">
    <property type="entry name" value="Uma2"/>
    <property type="match status" value="1"/>
</dbReference>